<dbReference type="PANTHER" id="PTHR43462">
    <property type="entry name" value="ALANYL-TRNA EDITING PROTEIN"/>
    <property type="match status" value="1"/>
</dbReference>
<evidence type="ECO:0000256" key="2">
    <source>
        <dbReference type="ARBA" id="ARBA00022723"/>
    </source>
</evidence>
<evidence type="ECO:0000256" key="1">
    <source>
        <dbReference type="ARBA" id="ARBA00001947"/>
    </source>
</evidence>
<dbReference type="InterPro" id="IPR009000">
    <property type="entry name" value="Transl_B-barrel_sf"/>
</dbReference>
<sequence>MTRKVFWDDPYAVSHQTCVSSVKGGDIELASTIFFAFSGGQESDHGLIAGHPVLAARKEGARIVYTLPPSHGLQVGQPVHVEIEWERRYRLMRLHFAAELVLELFYRALDGVGKVGAHIAPDKARIDFAWPENIAPRLPDFSDMANRIISSNREIATGFDDVPNERRYWEIQGFSRVPCGGTHVRSTGEVGQIRLRRNNIGKGKERVEIFLCEP</sequence>
<dbReference type="SUPFAM" id="SSF55186">
    <property type="entry name" value="ThrRS/AlaRS common domain"/>
    <property type="match status" value="1"/>
</dbReference>
<dbReference type="SUPFAM" id="SSF50447">
    <property type="entry name" value="Translation proteins"/>
    <property type="match status" value="1"/>
</dbReference>
<dbReference type="Pfam" id="PF07973">
    <property type="entry name" value="tRNA_SAD"/>
    <property type="match status" value="1"/>
</dbReference>
<dbReference type="OrthoDB" id="9812949at2"/>
<evidence type="ECO:0000313" key="5">
    <source>
        <dbReference type="EMBL" id="AWI81971.1"/>
    </source>
</evidence>
<keyword evidence="2" id="KW-0479">Metal-binding</keyword>
<protein>
    <submittedName>
        <fullName evidence="5">Alanyl-tRNA editing protein</fullName>
    </submittedName>
</protein>
<comment type="cofactor">
    <cofactor evidence="1">
        <name>Zn(2+)</name>
        <dbReference type="ChEBI" id="CHEBI:29105"/>
    </cofactor>
</comment>
<dbReference type="GO" id="GO:0004812">
    <property type="term" value="F:aminoacyl-tRNA ligase activity"/>
    <property type="evidence" value="ECO:0007669"/>
    <property type="project" value="InterPro"/>
</dbReference>
<dbReference type="EMBL" id="CP022188">
    <property type="protein sequence ID" value="AWI81971.1"/>
    <property type="molecule type" value="Genomic_DNA"/>
</dbReference>
<accession>A0A2U8H884</accession>
<dbReference type="InterPro" id="IPR012947">
    <property type="entry name" value="tRNA_SAD"/>
</dbReference>
<dbReference type="PANTHER" id="PTHR43462:SF1">
    <property type="entry name" value="ALANYL-TRNA EDITING PROTEIN AARSD1"/>
    <property type="match status" value="1"/>
</dbReference>
<dbReference type="Gene3D" id="2.40.30.130">
    <property type="match status" value="1"/>
</dbReference>
<dbReference type="InterPro" id="IPR051335">
    <property type="entry name" value="Alanyl-tRNA_Editing_Enzymes"/>
</dbReference>
<keyword evidence="3" id="KW-0862">Zinc</keyword>
<dbReference type="GO" id="GO:0043039">
    <property type="term" value="P:tRNA aminoacylation"/>
    <property type="evidence" value="ECO:0007669"/>
    <property type="project" value="InterPro"/>
</dbReference>
<evidence type="ECO:0000256" key="3">
    <source>
        <dbReference type="ARBA" id="ARBA00022833"/>
    </source>
</evidence>
<dbReference type="GO" id="GO:0002161">
    <property type="term" value="F:aminoacyl-tRNA deacylase activity"/>
    <property type="evidence" value="ECO:0007669"/>
    <property type="project" value="UniProtKB-ARBA"/>
</dbReference>
<dbReference type="AlphaFoldDB" id="A0A2U8H884"/>
<dbReference type="GO" id="GO:0005524">
    <property type="term" value="F:ATP binding"/>
    <property type="evidence" value="ECO:0007669"/>
    <property type="project" value="InterPro"/>
</dbReference>
<feature type="domain" description="Threonyl/alanyl tRNA synthetase SAD" evidence="4">
    <location>
        <begin position="166"/>
        <end position="208"/>
    </location>
</feature>
<dbReference type="SMART" id="SM00863">
    <property type="entry name" value="tRNA_SAD"/>
    <property type="match status" value="1"/>
</dbReference>
<proteinExistence type="predicted"/>
<dbReference type="Gene3D" id="3.30.980.10">
    <property type="entry name" value="Threonyl-trna Synthetase, Chain A, domain 2"/>
    <property type="match status" value="1"/>
</dbReference>
<dbReference type="GO" id="GO:0046872">
    <property type="term" value="F:metal ion binding"/>
    <property type="evidence" value="ECO:0007669"/>
    <property type="project" value="UniProtKB-KW"/>
</dbReference>
<dbReference type="InterPro" id="IPR018163">
    <property type="entry name" value="Thr/Ala-tRNA-synth_IIc_edit"/>
</dbReference>
<reference evidence="5 6" key="1">
    <citation type="submission" date="2017-06" db="EMBL/GenBank/DDBJ databases">
        <title>Azoarcus sp. TSNA42 complete genome sequence.</title>
        <authorList>
            <person name="Woo J.-H."/>
            <person name="Kim H.-S."/>
        </authorList>
    </citation>
    <scope>NUCLEOTIDE SEQUENCE [LARGE SCALE GENOMIC DNA]</scope>
    <source>
        <strain evidence="5 6">TSNA42</strain>
    </source>
</reference>
<evidence type="ECO:0000259" key="4">
    <source>
        <dbReference type="SMART" id="SM00863"/>
    </source>
</evidence>
<dbReference type="Proteomes" id="UP000244902">
    <property type="component" value="Chromosome"/>
</dbReference>
<dbReference type="RefSeq" id="WP_108977070.1">
    <property type="nucleotide sequence ID" value="NZ_CP022188.1"/>
</dbReference>
<evidence type="ECO:0000313" key="6">
    <source>
        <dbReference type="Proteomes" id="UP000244902"/>
    </source>
</evidence>
<gene>
    <name evidence="5" type="ORF">CEW87_09060</name>
</gene>
<name>A0A2U8H884_9RHOO</name>
<organism evidence="5 6">
    <name type="scientific">Parazoarcus communis</name>
    <dbReference type="NCBI Taxonomy" id="41977"/>
    <lineage>
        <taxon>Bacteria</taxon>
        <taxon>Pseudomonadati</taxon>
        <taxon>Pseudomonadota</taxon>
        <taxon>Betaproteobacteria</taxon>
        <taxon>Rhodocyclales</taxon>
        <taxon>Zoogloeaceae</taxon>
        <taxon>Parazoarcus</taxon>
    </lineage>
</organism>